<dbReference type="InterPro" id="IPR016496">
    <property type="entry name" value="GTPase_HflX"/>
</dbReference>
<dbReference type="GeneID" id="30680164"/>
<feature type="binding site" evidence="6">
    <location>
        <begin position="192"/>
        <end position="199"/>
    </location>
    <ligand>
        <name>GTP</name>
        <dbReference type="ChEBI" id="CHEBI:37565"/>
    </ligand>
</feature>
<dbReference type="InterPro" id="IPR032305">
    <property type="entry name" value="GTP-bd_M"/>
</dbReference>
<dbReference type="InterPro" id="IPR042108">
    <property type="entry name" value="GTPase_HflX_N_sf"/>
</dbReference>
<dbReference type="NCBIfam" id="TIGR03156">
    <property type="entry name" value="GTP_HflX"/>
    <property type="match status" value="1"/>
</dbReference>
<keyword evidence="11" id="KW-1185">Reference proteome</keyword>
<feature type="binding site" evidence="6">
    <location>
        <begin position="217"/>
        <end position="221"/>
    </location>
    <ligand>
        <name>GTP</name>
        <dbReference type="ChEBI" id="CHEBI:37565"/>
    </ligand>
</feature>
<evidence type="ECO:0000259" key="9">
    <source>
        <dbReference type="PROSITE" id="PS51705"/>
    </source>
</evidence>
<evidence type="ECO:0000256" key="8">
    <source>
        <dbReference type="SAM" id="Coils"/>
    </source>
</evidence>
<dbReference type="GO" id="GO:0043022">
    <property type="term" value="F:ribosome binding"/>
    <property type="evidence" value="ECO:0007669"/>
    <property type="project" value="TreeGrafter"/>
</dbReference>
<dbReference type="InterPro" id="IPR027417">
    <property type="entry name" value="P-loop_NTPase"/>
</dbReference>
<feature type="binding site" evidence="6">
    <location>
        <begin position="339"/>
        <end position="341"/>
    </location>
    <ligand>
        <name>GTP</name>
        <dbReference type="ChEBI" id="CHEBI:37565"/>
    </ligand>
</feature>
<name>A0A0U2VC70_9CREN</name>
<comment type="subcellular location">
    <subcellularLocation>
        <location evidence="5">Cytoplasm</location>
    </subcellularLocation>
    <text evidence="5">May associate with membranes.</text>
</comment>
<dbReference type="Gene3D" id="6.10.250.2860">
    <property type="match status" value="1"/>
</dbReference>
<dbReference type="EMBL" id="CP006867">
    <property type="protein sequence ID" value="ALU11698.1"/>
    <property type="molecule type" value="Genomic_DNA"/>
</dbReference>
<keyword evidence="5" id="KW-0963">Cytoplasm</keyword>
<comment type="similarity">
    <text evidence="5">Belongs to the TRAFAC class OBG-HflX-like GTPase superfamily. HflX GTPase family.</text>
</comment>
<dbReference type="SUPFAM" id="SSF52540">
    <property type="entry name" value="P-loop containing nucleoside triphosphate hydrolases"/>
    <property type="match status" value="1"/>
</dbReference>
<feature type="binding site" evidence="7">
    <location>
        <position position="199"/>
    </location>
    <ligand>
        <name>Mg(2+)</name>
        <dbReference type="ChEBI" id="CHEBI:18420"/>
    </ligand>
</feature>
<comment type="subunit">
    <text evidence="5">Monomer. Associates with the 50S ribosomal subunit.</text>
</comment>
<dbReference type="Gene3D" id="3.40.50.11060">
    <property type="entry name" value="GTPase HflX, N-terminal domain"/>
    <property type="match status" value="1"/>
</dbReference>
<feature type="domain" description="Hflx-type G" evidence="9">
    <location>
        <begin position="186"/>
        <end position="365"/>
    </location>
</feature>
<keyword evidence="3 7" id="KW-0460">Magnesium</keyword>
<dbReference type="InterPro" id="IPR030394">
    <property type="entry name" value="G_HFLX_dom"/>
</dbReference>
<dbReference type="PROSITE" id="PS51705">
    <property type="entry name" value="G_HFLX"/>
    <property type="match status" value="1"/>
</dbReference>
<feature type="coiled-coil region" evidence="8">
    <location>
        <begin position="151"/>
        <end position="178"/>
    </location>
</feature>
<dbReference type="HAMAP" id="MF_00900">
    <property type="entry name" value="GTPase_HflX"/>
    <property type="match status" value="1"/>
</dbReference>
<keyword evidence="4 5" id="KW-0342">GTP-binding</keyword>
<dbReference type="Proteomes" id="UP000060778">
    <property type="component" value="Chromosome"/>
</dbReference>
<dbReference type="STRING" id="940295.EYM_03850"/>
<comment type="cofactor">
    <cofactor evidence="7">
        <name>Mg(2+)</name>
        <dbReference type="ChEBI" id="CHEBI:18420"/>
    </cofactor>
</comment>
<dbReference type="AlphaFoldDB" id="A0A0U2VC70"/>
<gene>
    <name evidence="5" type="primary">hflX</name>
    <name evidence="10" type="ORF">EYM_03850</name>
</gene>
<dbReference type="KEGG" id="iis:EYM_03850"/>
<dbReference type="RefSeq" id="WP_083495035.1">
    <property type="nucleotide sequence ID" value="NZ_CP006867.1"/>
</dbReference>
<dbReference type="GO" id="GO:0046872">
    <property type="term" value="F:metal ion binding"/>
    <property type="evidence" value="ECO:0007669"/>
    <property type="project" value="UniProtKB-KW"/>
</dbReference>
<sequence>MDRKVILVACTRSDNFEETLALCHTANLKVVDVLNFCKKPDPGFYLTKGKLKELKEMVEKDSLNAIVIDTQLKPSQYYRLQRELGVEVIDRVMLILKIFELHSGSKEAKLQTELARLKYELSISKEYIRRKKLGEQVHFLGPGEYAAEYLIKAFHRKIKKIENELEKVKKRRMTQKLSRRRSLSAPEVAVTGYTCAGKTALINALSKSNLMEGPEMFTTITPKHVKVRRNGWEVVLIDTVGFIESVPPQLIEAFHATLAEVTYSDAILLVIDSSEEEGRVINKTLSSLETLSEIDAIDKPLVVALNKIDIARDWKSKMEVLEELLKEYYPWSFSIVPVSARAQLNLNLLLDVLKGVVTKTASNSV</sequence>
<keyword evidence="1 7" id="KW-0479">Metal-binding</keyword>
<feature type="binding site" evidence="7">
    <location>
        <position position="219"/>
    </location>
    <ligand>
        <name>Mg(2+)</name>
        <dbReference type="ChEBI" id="CHEBI:18420"/>
    </ligand>
</feature>
<dbReference type="OrthoDB" id="10150at2157"/>
<dbReference type="InterPro" id="IPR025121">
    <property type="entry name" value="GTPase_HflX_N"/>
</dbReference>
<evidence type="ECO:0000313" key="11">
    <source>
        <dbReference type="Proteomes" id="UP000060778"/>
    </source>
</evidence>
<evidence type="ECO:0000256" key="1">
    <source>
        <dbReference type="ARBA" id="ARBA00022723"/>
    </source>
</evidence>
<dbReference type="Pfam" id="PF16360">
    <property type="entry name" value="GTP-bdg_M"/>
    <property type="match status" value="1"/>
</dbReference>
<dbReference type="GO" id="GO:0005525">
    <property type="term" value="F:GTP binding"/>
    <property type="evidence" value="ECO:0007669"/>
    <property type="project" value="UniProtKB-UniRule"/>
</dbReference>
<evidence type="ECO:0000256" key="7">
    <source>
        <dbReference type="PIRSR" id="PIRSR006809-2"/>
    </source>
</evidence>
<comment type="function">
    <text evidence="5">GTPase that associates with the 50S ribosomal subunit and may have a role during protein synthesis or ribosome biogenesis.</text>
</comment>
<dbReference type="Gene3D" id="3.40.50.300">
    <property type="entry name" value="P-loop containing nucleotide triphosphate hydrolases"/>
    <property type="match status" value="1"/>
</dbReference>
<reference evidence="10 11" key="1">
    <citation type="submission" date="2013-11" db="EMBL/GenBank/DDBJ databases">
        <title>Comparative genomics of Ignicoccus.</title>
        <authorList>
            <person name="Podar M."/>
        </authorList>
    </citation>
    <scope>NUCLEOTIDE SEQUENCE [LARGE SCALE GENOMIC DNA]</scope>
    <source>
        <strain evidence="10 11">DSM 13165</strain>
    </source>
</reference>
<dbReference type="PANTHER" id="PTHR10229:SF8">
    <property type="entry name" value="GTPASE HFLX"/>
    <property type="match status" value="1"/>
</dbReference>
<evidence type="ECO:0000313" key="10">
    <source>
        <dbReference type="EMBL" id="ALU11698.1"/>
    </source>
</evidence>
<organism evidence="10 11">
    <name type="scientific">Ignicoccus islandicus DSM 13165</name>
    <dbReference type="NCBI Taxonomy" id="940295"/>
    <lineage>
        <taxon>Archaea</taxon>
        <taxon>Thermoproteota</taxon>
        <taxon>Thermoprotei</taxon>
        <taxon>Desulfurococcales</taxon>
        <taxon>Desulfurococcaceae</taxon>
        <taxon>Ignicoccus</taxon>
    </lineage>
</organism>
<accession>A0A0U2VC70</accession>
<evidence type="ECO:0000256" key="3">
    <source>
        <dbReference type="ARBA" id="ARBA00022842"/>
    </source>
</evidence>
<proteinExistence type="inferred from homology"/>
<dbReference type="Pfam" id="PF01926">
    <property type="entry name" value="MMR_HSR1"/>
    <property type="match status" value="1"/>
</dbReference>
<dbReference type="PIRSF" id="PIRSF006809">
    <property type="entry name" value="GTP-binding_hflX_prd"/>
    <property type="match status" value="1"/>
</dbReference>
<keyword evidence="2 5" id="KW-0547">Nucleotide-binding</keyword>
<evidence type="ECO:0000256" key="6">
    <source>
        <dbReference type="PIRSR" id="PIRSR006809-1"/>
    </source>
</evidence>
<dbReference type="GO" id="GO:0003924">
    <property type="term" value="F:GTPase activity"/>
    <property type="evidence" value="ECO:0007669"/>
    <property type="project" value="UniProtKB-UniRule"/>
</dbReference>
<dbReference type="GO" id="GO:0005737">
    <property type="term" value="C:cytoplasm"/>
    <property type="evidence" value="ECO:0007669"/>
    <property type="project" value="UniProtKB-SubCell"/>
</dbReference>
<dbReference type="PANTHER" id="PTHR10229">
    <property type="entry name" value="GTP-BINDING PROTEIN HFLX"/>
    <property type="match status" value="1"/>
</dbReference>
<keyword evidence="8" id="KW-0175">Coiled coil</keyword>
<feature type="binding site" evidence="6">
    <location>
        <begin position="238"/>
        <end position="241"/>
    </location>
    <ligand>
        <name>GTP</name>
        <dbReference type="ChEBI" id="CHEBI:37565"/>
    </ligand>
</feature>
<dbReference type="InterPro" id="IPR006073">
    <property type="entry name" value="GTP-bd"/>
</dbReference>
<evidence type="ECO:0000256" key="5">
    <source>
        <dbReference type="HAMAP-Rule" id="MF_00900"/>
    </source>
</evidence>
<evidence type="ECO:0000256" key="4">
    <source>
        <dbReference type="ARBA" id="ARBA00023134"/>
    </source>
</evidence>
<evidence type="ECO:0000256" key="2">
    <source>
        <dbReference type="ARBA" id="ARBA00022741"/>
    </source>
</evidence>
<dbReference type="Pfam" id="PF13167">
    <property type="entry name" value="GTP-bdg_N"/>
    <property type="match status" value="1"/>
</dbReference>
<dbReference type="PATRIC" id="fig|940295.4.peg.744"/>
<feature type="binding site" evidence="6">
    <location>
        <begin position="306"/>
        <end position="309"/>
    </location>
    <ligand>
        <name>GTP</name>
        <dbReference type="ChEBI" id="CHEBI:37565"/>
    </ligand>
</feature>
<protein>
    <recommendedName>
        <fullName evidence="5">GTPase HflX</fullName>
    </recommendedName>
    <alternativeName>
        <fullName evidence="5">GTP-binding protein HflX</fullName>
    </alternativeName>
</protein>